<dbReference type="Proteomes" id="UP001141434">
    <property type="component" value="Unassembled WGS sequence"/>
</dbReference>
<evidence type="ECO:0000313" key="3">
    <source>
        <dbReference type="Proteomes" id="UP001141434"/>
    </source>
</evidence>
<dbReference type="InterPro" id="IPR030547">
    <property type="entry name" value="XRCC2"/>
</dbReference>
<reference evidence="2" key="1">
    <citation type="submission" date="2022-11" db="EMBL/GenBank/DDBJ databases">
        <authorList>
            <person name="Petersen C."/>
        </authorList>
    </citation>
    <scope>NUCLEOTIDE SEQUENCE</scope>
    <source>
        <strain evidence="2">IBT 34128</strain>
    </source>
</reference>
<dbReference type="Gene3D" id="3.40.50.300">
    <property type="entry name" value="P-loop containing nucleotide triphosphate hydrolases"/>
    <property type="match status" value="1"/>
</dbReference>
<feature type="compositionally biased region" description="Polar residues" evidence="1">
    <location>
        <begin position="61"/>
        <end position="72"/>
    </location>
</feature>
<dbReference type="GO" id="GO:0000400">
    <property type="term" value="F:four-way junction DNA binding"/>
    <property type="evidence" value="ECO:0007669"/>
    <property type="project" value="TreeGrafter"/>
</dbReference>
<comment type="caution">
    <text evidence="2">The sequence shown here is derived from an EMBL/GenBank/DDBJ whole genome shotgun (WGS) entry which is preliminary data.</text>
</comment>
<gene>
    <name evidence="2" type="ORF">NUU61_003431</name>
</gene>
<dbReference type="AlphaFoldDB" id="A0A9W9FTJ5"/>
<dbReference type="GO" id="GO:0005657">
    <property type="term" value="C:replication fork"/>
    <property type="evidence" value="ECO:0007669"/>
    <property type="project" value="InterPro"/>
</dbReference>
<dbReference type="CDD" id="cd19490">
    <property type="entry name" value="XRCC2"/>
    <property type="match status" value="1"/>
</dbReference>
<dbReference type="EMBL" id="JAPMSZ010000004">
    <property type="protein sequence ID" value="KAJ5106084.1"/>
    <property type="molecule type" value="Genomic_DNA"/>
</dbReference>
<accession>A0A9W9FTJ5</accession>
<feature type="region of interest" description="Disordered" evidence="1">
    <location>
        <begin position="60"/>
        <end position="107"/>
    </location>
</feature>
<dbReference type="GO" id="GO:0005815">
    <property type="term" value="C:microtubule organizing center"/>
    <property type="evidence" value="ECO:0007669"/>
    <property type="project" value="TreeGrafter"/>
</dbReference>
<name>A0A9W9FTJ5_9EURO</name>
<dbReference type="SUPFAM" id="SSF52540">
    <property type="entry name" value="P-loop containing nucleoside triphosphate hydrolases"/>
    <property type="match status" value="1"/>
</dbReference>
<evidence type="ECO:0008006" key="4">
    <source>
        <dbReference type="Google" id="ProtNLM"/>
    </source>
</evidence>
<dbReference type="PANTHER" id="PTHR46644:SF2">
    <property type="entry name" value="DNA REPAIR PROTEIN XRCC2"/>
    <property type="match status" value="1"/>
</dbReference>
<keyword evidence="3" id="KW-1185">Reference proteome</keyword>
<organism evidence="2 3">
    <name type="scientific">Penicillium alfredii</name>
    <dbReference type="NCBI Taxonomy" id="1506179"/>
    <lineage>
        <taxon>Eukaryota</taxon>
        <taxon>Fungi</taxon>
        <taxon>Dikarya</taxon>
        <taxon>Ascomycota</taxon>
        <taxon>Pezizomycotina</taxon>
        <taxon>Eurotiomycetes</taxon>
        <taxon>Eurotiomycetidae</taxon>
        <taxon>Eurotiales</taxon>
        <taxon>Aspergillaceae</taxon>
        <taxon>Penicillium</taxon>
    </lineage>
</organism>
<evidence type="ECO:0000256" key="1">
    <source>
        <dbReference type="SAM" id="MobiDB-lite"/>
    </source>
</evidence>
<sequence>MAADLGATSLADVHQEELDQTLQELATLVPAGTNYNSRSLGVPVLDALLDVFTLKPRVPSHAQSDVQHQSRPPSDLIPLREQQNSEDEEMLRNDMGGGNDGLEEPQVPSTVLDSSGVLLAGPSPRIQRPSPVVEVSSSLSASGKSQLLYYLTALAVLPHSCGEIPVGGRDAAVVFVDTDGRFNADRLRMVGRGIVQSRQGRRARREVSEDDLETVLASSLQHVHVLRPQSSSALLATLRSLDAYLFDLPRHRSASRPLHMIAIDSATAFFWQDRLRDEVARAEDIGRSRDEIEREREQKQSFYLSDLYTDVARELKRLQGQLGCAVVYTATVSSGRSVINNDPSAAADPSQFAPQTFSLRPTLPAPWGTFPLLRLIVHRDSVRMFPPTMSAQDARNDAPLRQSVVRQGKFSAWVNAWGRDQWPRRVVDGIQASSGGVFSFYVRESGVEIPDE</sequence>
<dbReference type="InterPro" id="IPR027417">
    <property type="entry name" value="P-loop_NTPase"/>
</dbReference>
<dbReference type="GeneID" id="81393181"/>
<reference evidence="2" key="2">
    <citation type="journal article" date="2023" name="IMA Fungus">
        <title>Comparative genomic study of the Penicillium genus elucidates a diverse pangenome and 15 lateral gene transfer events.</title>
        <authorList>
            <person name="Petersen C."/>
            <person name="Sorensen T."/>
            <person name="Nielsen M.R."/>
            <person name="Sondergaard T.E."/>
            <person name="Sorensen J.L."/>
            <person name="Fitzpatrick D.A."/>
            <person name="Frisvad J.C."/>
            <person name="Nielsen K.L."/>
        </authorList>
    </citation>
    <scope>NUCLEOTIDE SEQUENCE</scope>
    <source>
        <strain evidence="2">IBT 34128</strain>
    </source>
</reference>
<dbReference type="RefSeq" id="XP_056515080.1">
    <property type="nucleotide sequence ID" value="XM_056654013.1"/>
</dbReference>
<dbReference type="GO" id="GO:0033063">
    <property type="term" value="C:Rad51B-Rad51C-Rad51D-XRCC2 complex"/>
    <property type="evidence" value="ECO:0007669"/>
    <property type="project" value="InterPro"/>
</dbReference>
<evidence type="ECO:0000313" key="2">
    <source>
        <dbReference type="EMBL" id="KAJ5106084.1"/>
    </source>
</evidence>
<protein>
    <recommendedName>
        <fullName evidence="4">DNA recombination and repair protein Rad51-like C-terminal domain-containing protein</fullName>
    </recommendedName>
</protein>
<dbReference type="PANTHER" id="PTHR46644">
    <property type="entry name" value="DNA REPAIR PROTEIN XRCC2"/>
    <property type="match status" value="1"/>
</dbReference>
<dbReference type="GO" id="GO:0000724">
    <property type="term" value="P:double-strand break repair via homologous recombination"/>
    <property type="evidence" value="ECO:0007669"/>
    <property type="project" value="InterPro"/>
</dbReference>
<proteinExistence type="predicted"/>
<dbReference type="GO" id="GO:0042148">
    <property type="term" value="P:DNA strand invasion"/>
    <property type="evidence" value="ECO:0007669"/>
    <property type="project" value="TreeGrafter"/>
</dbReference>
<dbReference type="OrthoDB" id="420422at2759"/>